<evidence type="ECO:0000256" key="3">
    <source>
        <dbReference type="SAM" id="MobiDB-lite"/>
    </source>
</evidence>
<evidence type="ECO:0000256" key="2">
    <source>
        <dbReference type="ARBA" id="ARBA00022553"/>
    </source>
</evidence>
<sequence length="128" mass="13564">MLPNRLIVLETLPTTAHGKIDRARLPTPTDSPGHDHPAEAADPSDRSGRLGDLSGDLEDIVRELFVENLPAVDAVRPGDDFFSLGGDSIKFTRLISTVAKRTGVRLPLRDAFEAATPAGLAALAGGRT</sequence>
<evidence type="ECO:0000313" key="6">
    <source>
        <dbReference type="Proteomes" id="UP001164390"/>
    </source>
</evidence>
<feature type="compositionally biased region" description="Basic and acidic residues" evidence="3">
    <location>
        <begin position="32"/>
        <end position="49"/>
    </location>
</feature>
<dbReference type="InterPro" id="IPR006162">
    <property type="entry name" value="Ppantetheine_attach_site"/>
</dbReference>
<dbReference type="SUPFAM" id="SSF47336">
    <property type="entry name" value="ACP-like"/>
    <property type="match status" value="1"/>
</dbReference>
<feature type="region of interest" description="Disordered" evidence="3">
    <location>
        <begin position="18"/>
        <end position="53"/>
    </location>
</feature>
<dbReference type="AlphaFoldDB" id="A0AA46TM59"/>
<dbReference type="PANTHER" id="PTHR44845">
    <property type="entry name" value="CARRIER DOMAIN-CONTAINING PROTEIN"/>
    <property type="match status" value="1"/>
</dbReference>
<gene>
    <name evidence="5" type="ORF">L0C25_13970</name>
</gene>
<protein>
    <submittedName>
        <fullName evidence="5">Phosphopantetheine-binding protein</fullName>
    </submittedName>
</protein>
<reference evidence="5" key="1">
    <citation type="submission" date="2022-01" db="EMBL/GenBank/DDBJ databases">
        <title>Nocardioidaceae gen. sp. A5X3R13.</title>
        <authorList>
            <person name="Lopez Marin M.A."/>
            <person name="Uhlik O."/>
        </authorList>
    </citation>
    <scope>NUCLEOTIDE SEQUENCE</scope>
    <source>
        <strain evidence="5">A5X3R13</strain>
    </source>
</reference>
<dbReference type="EMBL" id="CP094970">
    <property type="protein sequence ID" value="UYM07869.1"/>
    <property type="molecule type" value="Genomic_DNA"/>
</dbReference>
<evidence type="ECO:0000313" key="5">
    <source>
        <dbReference type="EMBL" id="UYM07869.1"/>
    </source>
</evidence>
<accession>A0AA46TM59</accession>
<dbReference type="PANTHER" id="PTHR44845:SF6">
    <property type="entry name" value="BETA-ALANINE-ACTIVATING ENZYME"/>
    <property type="match status" value="1"/>
</dbReference>
<dbReference type="Gene3D" id="3.30.300.30">
    <property type="match status" value="1"/>
</dbReference>
<dbReference type="PROSITE" id="PS00012">
    <property type="entry name" value="PHOSPHOPANTETHEINE"/>
    <property type="match status" value="1"/>
</dbReference>
<keyword evidence="6" id="KW-1185">Reference proteome</keyword>
<dbReference type="Gene3D" id="1.10.1200.10">
    <property type="entry name" value="ACP-like"/>
    <property type="match status" value="1"/>
</dbReference>
<organism evidence="5 6">
    <name type="scientific">Solicola gregarius</name>
    <dbReference type="NCBI Taxonomy" id="2908642"/>
    <lineage>
        <taxon>Bacteria</taxon>
        <taxon>Bacillati</taxon>
        <taxon>Actinomycetota</taxon>
        <taxon>Actinomycetes</taxon>
        <taxon>Propionibacteriales</taxon>
        <taxon>Nocardioidaceae</taxon>
        <taxon>Solicola</taxon>
    </lineage>
</organism>
<dbReference type="InterPro" id="IPR009081">
    <property type="entry name" value="PP-bd_ACP"/>
</dbReference>
<dbReference type="Pfam" id="PF00550">
    <property type="entry name" value="PP-binding"/>
    <property type="match status" value="1"/>
</dbReference>
<keyword evidence="1" id="KW-0596">Phosphopantetheine</keyword>
<keyword evidence="2" id="KW-0597">Phosphoprotein</keyword>
<dbReference type="SUPFAM" id="SSF56801">
    <property type="entry name" value="Acetyl-CoA synthetase-like"/>
    <property type="match status" value="1"/>
</dbReference>
<proteinExistence type="predicted"/>
<dbReference type="InterPro" id="IPR045851">
    <property type="entry name" value="AMP-bd_C_sf"/>
</dbReference>
<dbReference type="GO" id="GO:0031177">
    <property type="term" value="F:phosphopantetheine binding"/>
    <property type="evidence" value="ECO:0007669"/>
    <property type="project" value="InterPro"/>
</dbReference>
<evidence type="ECO:0000256" key="1">
    <source>
        <dbReference type="ARBA" id="ARBA00022450"/>
    </source>
</evidence>
<dbReference type="InterPro" id="IPR036736">
    <property type="entry name" value="ACP-like_sf"/>
</dbReference>
<dbReference type="SMART" id="SM00823">
    <property type="entry name" value="PKS_PP"/>
    <property type="match status" value="1"/>
</dbReference>
<dbReference type="Proteomes" id="UP001164390">
    <property type="component" value="Chromosome"/>
</dbReference>
<evidence type="ECO:0000259" key="4">
    <source>
        <dbReference type="SMART" id="SM00823"/>
    </source>
</evidence>
<feature type="domain" description="Polyketide synthase-like phosphopantetheine-binding" evidence="4">
    <location>
        <begin position="57"/>
        <end position="128"/>
    </location>
</feature>
<dbReference type="KEGG" id="sgrg:L0C25_13970"/>
<dbReference type="InterPro" id="IPR020806">
    <property type="entry name" value="PKS_PP-bd"/>
</dbReference>
<name>A0AA46TM59_9ACTN</name>